<dbReference type="EMBL" id="JAYKXN010000002">
    <property type="protein sequence ID" value="KAK7309380.1"/>
    <property type="molecule type" value="Genomic_DNA"/>
</dbReference>
<name>A0AAN9PRK4_CLITE</name>
<comment type="subcellular location">
    <subcellularLocation>
        <location evidence="1">Nucleus</location>
    </subcellularLocation>
</comment>
<dbReference type="InterPro" id="IPR043452">
    <property type="entry name" value="BZIP46-like"/>
</dbReference>
<evidence type="ECO:0000256" key="2">
    <source>
        <dbReference type="ARBA" id="ARBA00023125"/>
    </source>
</evidence>
<evidence type="ECO:0000259" key="5">
    <source>
        <dbReference type="SMART" id="SM00338"/>
    </source>
</evidence>
<dbReference type="GO" id="GO:0005634">
    <property type="term" value="C:nucleus"/>
    <property type="evidence" value="ECO:0007669"/>
    <property type="project" value="UniProtKB-SubCell"/>
</dbReference>
<dbReference type="GO" id="GO:0003677">
    <property type="term" value="F:DNA binding"/>
    <property type="evidence" value="ECO:0007669"/>
    <property type="project" value="UniProtKB-KW"/>
</dbReference>
<comment type="caution">
    <text evidence="6">The sequence shown here is derived from an EMBL/GenBank/DDBJ whole genome shotgun (WGS) entry which is preliminary data.</text>
</comment>
<dbReference type="Gene3D" id="1.20.5.170">
    <property type="match status" value="1"/>
</dbReference>
<keyword evidence="3" id="KW-0539">Nucleus</keyword>
<dbReference type="GO" id="GO:0003700">
    <property type="term" value="F:DNA-binding transcription factor activity"/>
    <property type="evidence" value="ECO:0007669"/>
    <property type="project" value="InterPro"/>
</dbReference>
<sequence>MEEVWKDINLASLNDQTTRQTTNLGGVILQDFLARPFCIDPPNPILSSSQTHPSLFCSAPSPAPQPPPPPPPPLATALSLHFDPLTPKPSQPHHPALSKLDSFTNHSSLEASFKRFPDPNHDTTRGDRRNKRMIKNRESAARSRAYTNELELKVEHLKEENARLRRQQQQLYEAAASQPKKKGVLYRTSTAPF</sequence>
<evidence type="ECO:0000256" key="3">
    <source>
        <dbReference type="ARBA" id="ARBA00023242"/>
    </source>
</evidence>
<feature type="compositionally biased region" description="Pro residues" evidence="4">
    <location>
        <begin position="61"/>
        <end position="74"/>
    </location>
</feature>
<keyword evidence="2" id="KW-0238">DNA-binding</keyword>
<evidence type="ECO:0000313" key="7">
    <source>
        <dbReference type="Proteomes" id="UP001359559"/>
    </source>
</evidence>
<feature type="compositionally biased region" description="Basic and acidic residues" evidence="4">
    <location>
        <begin position="112"/>
        <end position="127"/>
    </location>
</feature>
<evidence type="ECO:0000313" key="6">
    <source>
        <dbReference type="EMBL" id="KAK7309380.1"/>
    </source>
</evidence>
<reference evidence="6 7" key="1">
    <citation type="submission" date="2024-01" db="EMBL/GenBank/DDBJ databases">
        <title>The genomes of 5 underutilized Papilionoideae crops provide insights into root nodulation and disease resistance.</title>
        <authorList>
            <person name="Yuan L."/>
        </authorList>
    </citation>
    <scope>NUCLEOTIDE SEQUENCE [LARGE SCALE GENOMIC DNA]</scope>
    <source>
        <strain evidence="6">LY-2023</strain>
        <tissue evidence="6">Leaf</tissue>
    </source>
</reference>
<organism evidence="6 7">
    <name type="scientific">Clitoria ternatea</name>
    <name type="common">Butterfly pea</name>
    <dbReference type="NCBI Taxonomy" id="43366"/>
    <lineage>
        <taxon>Eukaryota</taxon>
        <taxon>Viridiplantae</taxon>
        <taxon>Streptophyta</taxon>
        <taxon>Embryophyta</taxon>
        <taxon>Tracheophyta</taxon>
        <taxon>Spermatophyta</taxon>
        <taxon>Magnoliopsida</taxon>
        <taxon>eudicotyledons</taxon>
        <taxon>Gunneridae</taxon>
        <taxon>Pentapetalae</taxon>
        <taxon>rosids</taxon>
        <taxon>fabids</taxon>
        <taxon>Fabales</taxon>
        <taxon>Fabaceae</taxon>
        <taxon>Papilionoideae</taxon>
        <taxon>50 kb inversion clade</taxon>
        <taxon>NPAAA clade</taxon>
        <taxon>indigoferoid/millettioid clade</taxon>
        <taxon>Phaseoleae</taxon>
        <taxon>Clitoria</taxon>
    </lineage>
</organism>
<dbReference type="Proteomes" id="UP001359559">
    <property type="component" value="Unassembled WGS sequence"/>
</dbReference>
<dbReference type="PANTHER" id="PTHR22952:SF433">
    <property type="entry name" value="PROTEIN FD"/>
    <property type="match status" value="1"/>
</dbReference>
<dbReference type="InterPro" id="IPR004827">
    <property type="entry name" value="bZIP"/>
</dbReference>
<gene>
    <name evidence="6" type="ORF">RJT34_06053</name>
</gene>
<dbReference type="CDD" id="cd14707">
    <property type="entry name" value="bZIP_plant_BZIP46"/>
    <property type="match status" value="1"/>
</dbReference>
<dbReference type="SMART" id="SM00338">
    <property type="entry name" value="BRLZ"/>
    <property type="match status" value="1"/>
</dbReference>
<accession>A0AAN9PRK4</accession>
<dbReference type="InterPro" id="IPR046347">
    <property type="entry name" value="bZIP_sf"/>
</dbReference>
<feature type="domain" description="BZIP" evidence="5">
    <location>
        <begin position="124"/>
        <end position="181"/>
    </location>
</feature>
<feature type="region of interest" description="Disordered" evidence="4">
    <location>
        <begin position="173"/>
        <end position="193"/>
    </location>
</feature>
<protein>
    <recommendedName>
        <fullName evidence="5">BZIP domain-containing protein</fullName>
    </recommendedName>
</protein>
<dbReference type="SUPFAM" id="SSF57959">
    <property type="entry name" value="Leucine zipper domain"/>
    <property type="match status" value="1"/>
</dbReference>
<evidence type="ECO:0000256" key="4">
    <source>
        <dbReference type="SAM" id="MobiDB-lite"/>
    </source>
</evidence>
<feature type="region of interest" description="Disordered" evidence="4">
    <location>
        <begin position="49"/>
        <end position="143"/>
    </location>
</feature>
<proteinExistence type="predicted"/>
<keyword evidence="7" id="KW-1185">Reference proteome</keyword>
<evidence type="ECO:0000256" key="1">
    <source>
        <dbReference type="ARBA" id="ARBA00004123"/>
    </source>
</evidence>
<dbReference type="Pfam" id="PF00170">
    <property type="entry name" value="bZIP_1"/>
    <property type="match status" value="1"/>
</dbReference>
<dbReference type="AlphaFoldDB" id="A0AAN9PRK4"/>
<dbReference type="GO" id="GO:0045893">
    <property type="term" value="P:positive regulation of DNA-templated transcription"/>
    <property type="evidence" value="ECO:0007669"/>
    <property type="project" value="InterPro"/>
</dbReference>
<dbReference type="PANTHER" id="PTHR22952">
    <property type="entry name" value="CAMP-RESPONSE ELEMENT BINDING PROTEIN-RELATED"/>
    <property type="match status" value="1"/>
</dbReference>
<feature type="compositionally biased region" description="Polar residues" evidence="4">
    <location>
        <begin position="101"/>
        <end position="110"/>
    </location>
</feature>